<proteinExistence type="predicted"/>
<gene>
    <name evidence="2" type="ORF">NDU88_002699</name>
</gene>
<evidence type="ECO:0000256" key="1">
    <source>
        <dbReference type="SAM" id="MobiDB-lite"/>
    </source>
</evidence>
<evidence type="ECO:0000313" key="2">
    <source>
        <dbReference type="EMBL" id="KAJ1207308.1"/>
    </source>
</evidence>
<reference evidence="2" key="1">
    <citation type="journal article" date="2022" name="bioRxiv">
        <title>Sequencing and chromosome-scale assembly of the giantPleurodeles waltlgenome.</title>
        <authorList>
            <person name="Brown T."/>
            <person name="Elewa A."/>
            <person name="Iarovenko S."/>
            <person name="Subramanian E."/>
            <person name="Araus A.J."/>
            <person name="Petzold A."/>
            <person name="Susuki M."/>
            <person name="Suzuki K.-i.T."/>
            <person name="Hayashi T."/>
            <person name="Toyoda A."/>
            <person name="Oliveira C."/>
            <person name="Osipova E."/>
            <person name="Leigh N.D."/>
            <person name="Simon A."/>
            <person name="Yun M.H."/>
        </authorList>
    </citation>
    <scope>NUCLEOTIDE SEQUENCE</scope>
    <source>
        <strain evidence="2">20211129_DDA</strain>
        <tissue evidence="2">Liver</tissue>
    </source>
</reference>
<evidence type="ECO:0000313" key="3">
    <source>
        <dbReference type="Proteomes" id="UP001066276"/>
    </source>
</evidence>
<dbReference type="EMBL" id="JANPWB010000002">
    <property type="protein sequence ID" value="KAJ1207308.1"/>
    <property type="molecule type" value="Genomic_DNA"/>
</dbReference>
<dbReference type="AlphaFoldDB" id="A0AAV7W3Y4"/>
<feature type="region of interest" description="Disordered" evidence="1">
    <location>
        <begin position="47"/>
        <end position="79"/>
    </location>
</feature>
<keyword evidence="3" id="KW-1185">Reference proteome</keyword>
<protein>
    <submittedName>
        <fullName evidence="2">Uncharacterized protein</fullName>
    </submittedName>
</protein>
<name>A0AAV7W3Y4_PLEWA</name>
<sequence length="79" mass="8669">MGQRLTRERLKASRAPLQRGKFLLCCIAASLGTLCPKILLPRCLKTQSHGDTDPVGKAGEFESCHRRKPGGIIGQPENR</sequence>
<feature type="compositionally biased region" description="Basic and acidic residues" evidence="1">
    <location>
        <begin position="48"/>
        <end position="64"/>
    </location>
</feature>
<accession>A0AAV7W3Y4</accession>
<dbReference type="Proteomes" id="UP001066276">
    <property type="component" value="Chromosome 1_2"/>
</dbReference>
<organism evidence="2 3">
    <name type="scientific">Pleurodeles waltl</name>
    <name type="common">Iberian ribbed newt</name>
    <dbReference type="NCBI Taxonomy" id="8319"/>
    <lineage>
        <taxon>Eukaryota</taxon>
        <taxon>Metazoa</taxon>
        <taxon>Chordata</taxon>
        <taxon>Craniata</taxon>
        <taxon>Vertebrata</taxon>
        <taxon>Euteleostomi</taxon>
        <taxon>Amphibia</taxon>
        <taxon>Batrachia</taxon>
        <taxon>Caudata</taxon>
        <taxon>Salamandroidea</taxon>
        <taxon>Salamandridae</taxon>
        <taxon>Pleurodelinae</taxon>
        <taxon>Pleurodeles</taxon>
    </lineage>
</organism>
<comment type="caution">
    <text evidence="2">The sequence shown here is derived from an EMBL/GenBank/DDBJ whole genome shotgun (WGS) entry which is preliminary data.</text>
</comment>